<feature type="domain" description="AB hydrolase-1" evidence="1">
    <location>
        <begin position="22"/>
        <end position="245"/>
    </location>
</feature>
<organism evidence="2 3">
    <name type="scientific">Bosea massiliensis</name>
    <dbReference type="NCBI Taxonomy" id="151419"/>
    <lineage>
        <taxon>Bacteria</taxon>
        <taxon>Pseudomonadati</taxon>
        <taxon>Pseudomonadota</taxon>
        <taxon>Alphaproteobacteria</taxon>
        <taxon>Hyphomicrobiales</taxon>
        <taxon>Boseaceae</taxon>
        <taxon>Bosea</taxon>
    </lineage>
</organism>
<dbReference type="PANTHER" id="PTHR43433:SF5">
    <property type="entry name" value="AB HYDROLASE-1 DOMAIN-CONTAINING PROTEIN"/>
    <property type="match status" value="1"/>
</dbReference>
<dbReference type="NCBIfam" id="TIGR02427">
    <property type="entry name" value="protocat_pcaD"/>
    <property type="match status" value="1"/>
</dbReference>
<keyword evidence="2" id="KW-0378">Hydrolase</keyword>
<dbReference type="EC" id="3.1.1.24" evidence="2"/>
<evidence type="ECO:0000313" key="2">
    <source>
        <dbReference type="EMBL" id="MFC5505934.1"/>
    </source>
</evidence>
<reference evidence="3" key="1">
    <citation type="journal article" date="2019" name="Int. J. Syst. Evol. Microbiol.">
        <title>The Global Catalogue of Microorganisms (GCM) 10K type strain sequencing project: providing services to taxonomists for standard genome sequencing and annotation.</title>
        <authorList>
            <consortium name="The Broad Institute Genomics Platform"/>
            <consortium name="The Broad Institute Genome Sequencing Center for Infectious Disease"/>
            <person name="Wu L."/>
            <person name="Ma J."/>
        </authorList>
    </citation>
    <scope>NUCLEOTIDE SEQUENCE [LARGE SCALE GENOMIC DNA]</scope>
    <source>
        <strain evidence="3">CCUG 43117</strain>
    </source>
</reference>
<dbReference type="Proteomes" id="UP001596060">
    <property type="component" value="Unassembled WGS sequence"/>
</dbReference>
<dbReference type="Gene3D" id="3.40.50.1820">
    <property type="entry name" value="alpha/beta hydrolase"/>
    <property type="match status" value="1"/>
</dbReference>
<dbReference type="GO" id="GO:0047570">
    <property type="term" value="F:3-oxoadipate enol-lactonase activity"/>
    <property type="evidence" value="ECO:0007669"/>
    <property type="project" value="UniProtKB-EC"/>
</dbReference>
<evidence type="ECO:0000259" key="1">
    <source>
        <dbReference type="Pfam" id="PF00561"/>
    </source>
</evidence>
<accession>A0ABW0NZQ9</accession>
<dbReference type="RefSeq" id="WP_066735270.1">
    <property type="nucleotide sequence ID" value="NZ_JBHSLU010000026.1"/>
</dbReference>
<dbReference type="SUPFAM" id="SSF53474">
    <property type="entry name" value="alpha/beta-Hydrolases"/>
    <property type="match status" value="1"/>
</dbReference>
<dbReference type="InterPro" id="IPR000073">
    <property type="entry name" value="AB_hydrolase_1"/>
</dbReference>
<dbReference type="Pfam" id="PF00561">
    <property type="entry name" value="Abhydrolase_1"/>
    <property type="match status" value="1"/>
</dbReference>
<dbReference type="InterPro" id="IPR026968">
    <property type="entry name" value="PcaD/CatD"/>
</dbReference>
<name>A0ABW0NZQ9_9HYPH</name>
<sequence length="259" mass="28050">MPIETLAGEPFNIRFDGPSDAPVLMLSNSLGTNLSMWDPQIPEWSKRFRVLRYDSRGHGLSVATDTSFGIERLGKDALAILDHFGIERAHWCGVSKGGMVGQWLATNARERMGRLVLANTAAHMGPPSLWDDRIATARGQGMEALVQGVLARWFSPRFREAEPETVARVGTMLTTTPAIGYATCCAAIRDMDQRETIRSVTNPVLVVIGTVDPATPPAAGQLIAEAIPGARTVELDAAHLSNLEQPEAFTKAVQDFLTG</sequence>
<proteinExistence type="predicted"/>
<comment type="caution">
    <text evidence="2">The sequence shown here is derived from an EMBL/GenBank/DDBJ whole genome shotgun (WGS) entry which is preliminary data.</text>
</comment>
<evidence type="ECO:0000313" key="3">
    <source>
        <dbReference type="Proteomes" id="UP001596060"/>
    </source>
</evidence>
<gene>
    <name evidence="2" type="primary">pcaD</name>
    <name evidence="2" type="ORF">ACFPN9_11755</name>
</gene>
<protein>
    <submittedName>
        <fullName evidence="2">3-oxoadipate enol-lactonase</fullName>
        <ecNumber evidence="2">3.1.1.24</ecNumber>
    </submittedName>
</protein>
<dbReference type="EMBL" id="JBHSLU010000026">
    <property type="protein sequence ID" value="MFC5505934.1"/>
    <property type="molecule type" value="Genomic_DNA"/>
</dbReference>
<keyword evidence="3" id="KW-1185">Reference proteome</keyword>
<dbReference type="PANTHER" id="PTHR43433">
    <property type="entry name" value="HYDROLASE, ALPHA/BETA FOLD FAMILY PROTEIN"/>
    <property type="match status" value="1"/>
</dbReference>
<dbReference type="InterPro" id="IPR050471">
    <property type="entry name" value="AB_hydrolase"/>
</dbReference>
<dbReference type="InterPro" id="IPR029058">
    <property type="entry name" value="AB_hydrolase_fold"/>
</dbReference>